<evidence type="ECO:0000259" key="7">
    <source>
        <dbReference type="Pfam" id="PF02601"/>
    </source>
</evidence>
<feature type="domain" description="Exonuclease VII large subunit C-terminal" evidence="7">
    <location>
        <begin position="124"/>
        <end position="434"/>
    </location>
</feature>
<keyword evidence="4 5" id="KW-0269">Exonuclease</keyword>
<dbReference type="InterPro" id="IPR020579">
    <property type="entry name" value="Exonuc_VII_lsu_C"/>
</dbReference>
<evidence type="ECO:0000256" key="1">
    <source>
        <dbReference type="ARBA" id="ARBA00022490"/>
    </source>
</evidence>
<evidence type="ECO:0000313" key="9">
    <source>
        <dbReference type="EMBL" id="MSA89499.1"/>
    </source>
</evidence>
<dbReference type="PANTHER" id="PTHR30008:SF0">
    <property type="entry name" value="EXODEOXYRIBONUCLEASE 7 LARGE SUBUNIT"/>
    <property type="match status" value="1"/>
</dbReference>
<dbReference type="NCBIfam" id="TIGR00237">
    <property type="entry name" value="xseA"/>
    <property type="match status" value="1"/>
</dbReference>
<dbReference type="EMBL" id="WKPI01000012">
    <property type="protein sequence ID" value="MSC33177.1"/>
    <property type="molecule type" value="Genomic_DNA"/>
</dbReference>
<dbReference type="Pfam" id="PF02601">
    <property type="entry name" value="Exonuc_VII_L"/>
    <property type="match status" value="1"/>
</dbReference>
<dbReference type="HAMAP" id="MF_00378">
    <property type="entry name" value="Exonuc_7_L"/>
    <property type="match status" value="1"/>
</dbReference>
<comment type="subunit">
    <text evidence="5">Heterooligomer composed of large and small subunits.</text>
</comment>
<name>A0A6N7S6U6_9FIRM</name>
<proteinExistence type="inferred from homology"/>
<dbReference type="InterPro" id="IPR025824">
    <property type="entry name" value="OB-fold_nuc-bd_dom"/>
</dbReference>
<dbReference type="EMBL" id="WKPJ01000011">
    <property type="protein sequence ID" value="MSA89499.1"/>
    <property type="molecule type" value="Genomic_DNA"/>
</dbReference>
<dbReference type="OrthoDB" id="9802795at2"/>
<gene>
    <name evidence="5" type="primary">xseA</name>
    <name evidence="10" type="ORF">GKD88_08585</name>
    <name evidence="9" type="ORF">GKE08_09180</name>
</gene>
<organism evidence="9 11">
    <name type="scientific">Holdemania massiliensis</name>
    <dbReference type="NCBI Taxonomy" id="1468449"/>
    <lineage>
        <taxon>Bacteria</taxon>
        <taxon>Bacillati</taxon>
        <taxon>Bacillota</taxon>
        <taxon>Erysipelotrichia</taxon>
        <taxon>Erysipelotrichales</taxon>
        <taxon>Erysipelotrichaceae</taxon>
        <taxon>Holdemania</taxon>
    </lineage>
</organism>
<dbReference type="GO" id="GO:0003676">
    <property type="term" value="F:nucleic acid binding"/>
    <property type="evidence" value="ECO:0007669"/>
    <property type="project" value="InterPro"/>
</dbReference>
<dbReference type="InterPro" id="IPR003753">
    <property type="entry name" value="Exonuc_VII_L"/>
</dbReference>
<comment type="caution">
    <text evidence="9">The sequence shown here is derived from an EMBL/GenBank/DDBJ whole genome shotgun (WGS) entry which is preliminary data.</text>
</comment>
<dbReference type="GO" id="GO:0006308">
    <property type="term" value="P:DNA catabolic process"/>
    <property type="evidence" value="ECO:0007669"/>
    <property type="project" value="UniProtKB-UniRule"/>
</dbReference>
<dbReference type="RefSeq" id="WP_154238769.1">
    <property type="nucleotide sequence ID" value="NZ_CALJPI010000150.1"/>
</dbReference>
<evidence type="ECO:0000256" key="5">
    <source>
        <dbReference type="HAMAP-Rule" id="MF_00378"/>
    </source>
</evidence>
<dbReference type="Proteomes" id="UP000433575">
    <property type="component" value="Unassembled WGS sequence"/>
</dbReference>
<keyword evidence="3 5" id="KW-0378">Hydrolase</keyword>
<evidence type="ECO:0000256" key="2">
    <source>
        <dbReference type="ARBA" id="ARBA00022722"/>
    </source>
</evidence>
<dbReference type="EC" id="3.1.11.6" evidence="5"/>
<comment type="subcellular location">
    <subcellularLocation>
        <location evidence="5 6">Cytoplasm</location>
    </subcellularLocation>
</comment>
<dbReference type="GO" id="GO:0008855">
    <property type="term" value="F:exodeoxyribonuclease VII activity"/>
    <property type="evidence" value="ECO:0007669"/>
    <property type="project" value="UniProtKB-UniRule"/>
</dbReference>
<evidence type="ECO:0000313" key="10">
    <source>
        <dbReference type="EMBL" id="MSC33177.1"/>
    </source>
</evidence>
<dbReference type="CDD" id="cd04489">
    <property type="entry name" value="ExoVII_LU_OBF"/>
    <property type="match status" value="1"/>
</dbReference>
<evidence type="ECO:0000313" key="11">
    <source>
        <dbReference type="Proteomes" id="UP000433575"/>
    </source>
</evidence>
<sequence length="443" mass="50454">MRNRQLSVSALVRYLKGKLDQDPLIQRVIVAGEISNFTAHRSGHWYFTLKDEKSRISCVMFASNAVRCQFKPKEGDSVLVQANTSIFESSGQLQLYVTAMKPTGLGDLYLKFEELKRRLHNEGLFDPARKKPIPVYPMRIVVITGKNTAARQDVITTLARRWPVAQVSEIPVLVQGEGAAAQICAALRQADALNFDVMILARGGGSIEDLWSFNEECVARTLADLKTPVICGVGHEVDVTIADLVADRRAPTPTGAAEMATPQLAEVQGYCLRQRQQLIYLIHQKLRMQRQRYEQQTESRIFQDPMTLLQPVQMRLDYNTSRLQNTSQRVRTQRTRLDQVSAILLNQTSKHVYLQQQRLGQLRLNLNHHQKQQLMLRQQQLKEKIRLMDAYSPLKILGRGYGLIAQNGHLVRSVQEVKIQEEMQIRLHDGQITAVVKEKEEQA</sequence>
<evidence type="ECO:0000256" key="6">
    <source>
        <dbReference type="RuleBase" id="RU004355"/>
    </source>
</evidence>
<evidence type="ECO:0000256" key="4">
    <source>
        <dbReference type="ARBA" id="ARBA00022839"/>
    </source>
</evidence>
<dbReference type="AlphaFoldDB" id="A0A6N7S6U6"/>
<evidence type="ECO:0000256" key="3">
    <source>
        <dbReference type="ARBA" id="ARBA00022801"/>
    </source>
</evidence>
<feature type="domain" description="OB-fold nucleic acid binding" evidence="8">
    <location>
        <begin position="6"/>
        <end position="100"/>
    </location>
</feature>
<keyword evidence="2 5" id="KW-0540">Nuclease</keyword>
<comment type="similarity">
    <text evidence="5 6">Belongs to the XseA family.</text>
</comment>
<dbReference type="Pfam" id="PF13742">
    <property type="entry name" value="tRNA_anti_2"/>
    <property type="match status" value="1"/>
</dbReference>
<dbReference type="GO" id="GO:0009318">
    <property type="term" value="C:exodeoxyribonuclease VII complex"/>
    <property type="evidence" value="ECO:0007669"/>
    <property type="project" value="UniProtKB-UniRule"/>
</dbReference>
<evidence type="ECO:0000259" key="8">
    <source>
        <dbReference type="Pfam" id="PF13742"/>
    </source>
</evidence>
<comment type="catalytic activity">
    <reaction evidence="5 6">
        <text>Exonucleolytic cleavage in either 5'- to 3'- or 3'- to 5'-direction to yield nucleoside 5'-phosphates.</text>
        <dbReference type="EC" id="3.1.11.6"/>
    </reaction>
</comment>
<comment type="function">
    <text evidence="5">Bidirectionally degrades single-stranded DNA into large acid-insoluble oligonucleotides, which are then degraded further into small acid-soluble oligonucleotides.</text>
</comment>
<evidence type="ECO:0000313" key="12">
    <source>
        <dbReference type="Proteomes" id="UP000480929"/>
    </source>
</evidence>
<keyword evidence="12" id="KW-1185">Reference proteome</keyword>
<reference evidence="11 12" key="1">
    <citation type="journal article" date="2019" name="Nat. Med.">
        <title>A library of human gut bacterial isolates paired with longitudinal multiomics data enables mechanistic microbiome research.</title>
        <authorList>
            <person name="Poyet M."/>
            <person name="Groussin M."/>
            <person name="Gibbons S.M."/>
            <person name="Avila-Pacheco J."/>
            <person name="Jiang X."/>
            <person name="Kearney S.M."/>
            <person name="Perrotta A.R."/>
            <person name="Berdy B."/>
            <person name="Zhao S."/>
            <person name="Lieberman T.D."/>
            <person name="Swanson P.K."/>
            <person name="Smith M."/>
            <person name="Roesemann S."/>
            <person name="Alexander J.E."/>
            <person name="Rich S.A."/>
            <person name="Livny J."/>
            <person name="Vlamakis H."/>
            <person name="Clish C."/>
            <person name="Bullock K."/>
            <person name="Deik A."/>
            <person name="Scott J."/>
            <person name="Pierce K.A."/>
            <person name="Xavier R.J."/>
            <person name="Alm E.J."/>
        </authorList>
    </citation>
    <scope>NUCLEOTIDE SEQUENCE [LARGE SCALE GENOMIC DNA]</scope>
    <source>
        <strain evidence="9 11">BIOML-A4</strain>
        <strain evidence="10 12">BIOML-A5</strain>
    </source>
</reference>
<dbReference type="Proteomes" id="UP000480929">
    <property type="component" value="Unassembled WGS sequence"/>
</dbReference>
<protein>
    <recommendedName>
        <fullName evidence="5">Exodeoxyribonuclease 7 large subunit</fullName>
        <ecNumber evidence="5">3.1.11.6</ecNumber>
    </recommendedName>
    <alternativeName>
        <fullName evidence="5">Exodeoxyribonuclease VII large subunit</fullName>
        <shortName evidence="5">Exonuclease VII large subunit</shortName>
    </alternativeName>
</protein>
<accession>A0A6N7S6U6</accession>
<dbReference type="PANTHER" id="PTHR30008">
    <property type="entry name" value="EXODEOXYRIBONUCLEASE 7 LARGE SUBUNIT"/>
    <property type="match status" value="1"/>
</dbReference>
<dbReference type="GO" id="GO:0005737">
    <property type="term" value="C:cytoplasm"/>
    <property type="evidence" value="ECO:0007669"/>
    <property type="project" value="UniProtKB-SubCell"/>
</dbReference>
<keyword evidence="1 5" id="KW-0963">Cytoplasm</keyword>